<evidence type="ECO:0000313" key="3">
    <source>
        <dbReference type="Proteomes" id="UP000554235"/>
    </source>
</evidence>
<evidence type="ECO:0000256" key="1">
    <source>
        <dbReference type="SAM" id="SignalP"/>
    </source>
</evidence>
<sequence length="282" mass="30264">MKFVNALALALPAVSAFPQTLPVAGKGVQIRDESRIKQLEEAHAQTVQLLNGGIEATEEGLTKRQGMAAARAVRGIAGLFLVPLSKMENKVISGIADKALDAMGDDQQEIIWHNHGFCRTYFDTQGGGNCETRTYDRGSGDRTATHKDGACSWIDPPNNDPPVVYYEGDQGIGTYSIQYTATKEHAWGGIPNTSTCTVQGLCNPQYVFYRDGYNIVLNTWKSQGEISYCQYSGGADCKGLCSSGVKDQFSSGGAKWGGDCAIPCADDATLPDIEQDIGSGIF</sequence>
<evidence type="ECO:0000313" key="2">
    <source>
        <dbReference type="EMBL" id="KAF4463961.1"/>
    </source>
</evidence>
<organism evidence="2 3">
    <name type="scientific">Fusarium albosuccineum</name>
    <dbReference type="NCBI Taxonomy" id="1237068"/>
    <lineage>
        <taxon>Eukaryota</taxon>
        <taxon>Fungi</taxon>
        <taxon>Dikarya</taxon>
        <taxon>Ascomycota</taxon>
        <taxon>Pezizomycotina</taxon>
        <taxon>Sordariomycetes</taxon>
        <taxon>Hypocreomycetidae</taxon>
        <taxon>Hypocreales</taxon>
        <taxon>Nectriaceae</taxon>
        <taxon>Fusarium</taxon>
        <taxon>Fusarium decemcellulare species complex</taxon>
    </lineage>
</organism>
<protein>
    <submittedName>
        <fullName evidence="2">Fibronectin type III domain</fullName>
    </submittedName>
</protein>
<reference evidence="2 3" key="1">
    <citation type="submission" date="2020-01" db="EMBL/GenBank/DDBJ databases">
        <title>Identification and distribution of gene clusters putatively required for synthesis of sphingolipid metabolism inhibitors in phylogenetically diverse species of the filamentous fungus Fusarium.</title>
        <authorList>
            <person name="Kim H.-S."/>
            <person name="Busman M."/>
            <person name="Brown D.W."/>
            <person name="Divon H."/>
            <person name="Uhlig S."/>
            <person name="Proctor R.H."/>
        </authorList>
    </citation>
    <scope>NUCLEOTIDE SEQUENCE [LARGE SCALE GENOMIC DNA]</scope>
    <source>
        <strain evidence="2 3">NRRL 20459</strain>
    </source>
</reference>
<comment type="caution">
    <text evidence="2">The sequence shown here is derived from an EMBL/GenBank/DDBJ whole genome shotgun (WGS) entry which is preliminary data.</text>
</comment>
<keyword evidence="1" id="KW-0732">Signal</keyword>
<dbReference type="AlphaFoldDB" id="A0A8H4L882"/>
<accession>A0A8H4L882</accession>
<keyword evidence="3" id="KW-1185">Reference proteome</keyword>
<proteinExistence type="predicted"/>
<gene>
    <name evidence="2" type="ORF">FALBO_9211</name>
</gene>
<name>A0A8H4L882_9HYPO</name>
<feature type="chain" id="PRO_5034080351" evidence="1">
    <location>
        <begin position="17"/>
        <end position="282"/>
    </location>
</feature>
<dbReference type="OrthoDB" id="2119228at2759"/>
<feature type="signal peptide" evidence="1">
    <location>
        <begin position="1"/>
        <end position="16"/>
    </location>
</feature>
<dbReference type="EMBL" id="JAADYS010001262">
    <property type="protein sequence ID" value="KAF4463961.1"/>
    <property type="molecule type" value="Genomic_DNA"/>
</dbReference>
<dbReference type="Proteomes" id="UP000554235">
    <property type="component" value="Unassembled WGS sequence"/>
</dbReference>